<evidence type="ECO:0000313" key="2">
    <source>
        <dbReference type="EMBL" id="KIM84481.1"/>
    </source>
</evidence>
<proteinExistence type="predicted"/>
<dbReference type="EMBL" id="KN832987">
    <property type="protein sequence ID" value="KIM84481.1"/>
    <property type="molecule type" value="Genomic_DNA"/>
</dbReference>
<evidence type="ECO:0000256" key="1">
    <source>
        <dbReference type="SAM" id="MobiDB-lite"/>
    </source>
</evidence>
<reference evidence="2 3" key="1">
    <citation type="submission" date="2014-04" db="EMBL/GenBank/DDBJ databases">
        <authorList>
            <consortium name="DOE Joint Genome Institute"/>
            <person name="Kuo A."/>
            <person name="Tarkka M."/>
            <person name="Buscot F."/>
            <person name="Kohler A."/>
            <person name="Nagy L.G."/>
            <person name="Floudas D."/>
            <person name="Copeland A."/>
            <person name="Barry K.W."/>
            <person name="Cichocki N."/>
            <person name="Veneault-Fourrey C."/>
            <person name="LaButti K."/>
            <person name="Lindquist E.A."/>
            <person name="Lipzen A."/>
            <person name="Lundell T."/>
            <person name="Morin E."/>
            <person name="Murat C."/>
            <person name="Sun H."/>
            <person name="Tunlid A."/>
            <person name="Henrissat B."/>
            <person name="Grigoriev I.V."/>
            <person name="Hibbett D.S."/>
            <person name="Martin F."/>
            <person name="Nordberg H.P."/>
            <person name="Cantor M.N."/>
            <person name="Hua S.X."/>
        </authorList>
    </citation>
    <scope>NUCLEOTIDE SEQUENCE [LARGE SCALE GENOMIC DNA]</scope>
    <source>
        <strain evidence="2 3">F 1598</strain>
    </source>
</reference>
<organism evidence="2 3">
    <name type="scientific">Piloderma croceum (strain F 1598)</name>
    <dbReference type="NCBI Taxonomy" id="765440"/>
    <lineage>
        <taxon>Eukaryota</taxon>
        <taxon>Fungi</taxon>
        <taxon>Dikarya</taxon>
        <taxon>Basidiomycota</taxon>
        <taxon>Agaricomycotina</taxon>
        <taxon>Agaricomycetes</taxon>
        <taxon>Agaricomycetidae</taxon>
        <taxon>Atheliales</taxon>
        <taxon>Atheliaceae</taxon>
        <taxon>Piloderma</taxon>
    </lineage>
</organism>
<protein>
    <submittedName>
        <fullName evidence="2">Uncharacterized protein</fullName>
    </submittedName>
</protein>
<accession>A0A0C3G181</accession>
<evidence type="ECO:0000313" key="3">
    <source>
        <dbReference type="Proteomes" id="UP000054166"/>
    </source>
</evidence>
<feature type="region of interest" description="Disordered" evidence="1">
    <location>
        <begin position="1"/>
        <end position="31"/>
    </location>
</feature>
<gene>
    <name evidence="2" type="ORF">PILCRDRAFT_384635</name>
</gene>
<reference evidence="3" key="2">
    <citation type="submission" date="2015-01" db="EMBL/GenBank/DDBJ databases">
        <title>Evolutionary Origins and Diversification of the Mycorrhizal Mutualists.</title>
        <authorList>
            <consortium name="DOE Joint Genome Institute"/>
            <consortium name="Mycorrhizal Genomics Consortium"/>
            <person name="Kohler A."/>
            <person name="Kuo A."/>
            <person name="Nagy L.G."/>
            <person name="Floudas D."/>
            <person name="Copeland A."/>
            <person name="Barry K.W."/>
            <person name="Cichocki N."/>
            <person name="Veneault-Fourrey C."/>
            <person name="LaButti K."/>
            <person name="Lindquist E.A."/>
            <person name="Lipzen A."/>
            <person name="Lundell T."/>
            <person name="Morin E."/>
            <person name="Murat C."/>
            <person name="Riley R."/>
            <person name="Ohm R."/>
            <person name="Sun H."/>
            <person name="Tunlid A."/>
            <person name="Henrissat B."/>
            <person name="Grigoriev I.V."/>
            <person name="Hibbett D.S."/>
            <person name="Martin F."/>
        </authorList>
    </citation>
    <scope>NUCLEOTIDE SEQUENCE [LARGE SCALE GENOMIC DNA]</scope>
    <source>
        <strain evidence="3">F 1598</strain>
    </source>
</reference>
<sequence>MSLALSRPSIRNDQDLPDDTCTGHGDSRTNRNTYRSLVPSVAFCCSLEAPYGLRIWSLLLARHVPLFGTASKHDRDRNGIRDSGGSVTSIITWVRSPGVFEWG</sequence>
<dbReference type="HOGENOM" id="CLU_2264730_0_0_1"/>
<dbReference type="Proteomes" id="UP000054166">
    <property type="component" value="Unassembled WGS sequence"/>
</dbReference>
<keyword evidence="3" id="KW-1185">Reference proteome</keyword>
<dbReference type="InParanoid" id="A0A0C3G181"/>
<dbReference type="AlphaFoldDB" id="A0A0C3G181"/>
<name>A0A0C3G181_PILCF</name>